<sequence>MASSLSQGLVLATAMAVSAGTILLFDLCREKYFSATQIVPTPQKHHLRSCLSSGGKKKTEKTKKKKRVQFAADVKEPSGNGEEYRREQQQRRSTEFQRVSSACGMPANRMALYSGILRDRLQQRMEFSY</sequence>
<evidence type="ECO:0000313" key="3">
    <source>
        <dbReference type="Proteomes" id="UP001161247"/>
    </source>
</evidence>
<feature type="compositionally biased region" description="Basic residues" evidence="1">
    <location>
        <begin position="55"/>
        <end position="68"/>
    </location>
</feature>
<keyword evidence="3" id="KW-1185">Reference proteome</keyword>
<name>A0AAV1E3W0_OLDCO</name>
<dbReference type="EMBL" id="OX459124">
    <property type="protein sequence ID" value="CAI9113992.1"/>
    <property type="molecule type" value="Genomic_DNA"/>
</dbReference>
<dbReference type="PANTHER" id="PTHR33564">
    <property type="entry name" value="TRANSMEMBRANE PROTEIN"/>
    <property type="match status" value="1"/>
</dbReference>
<evidence type="ECO:0000256" key="1">
    <source>
        <dbReference type="SAM" id="MobiDB-lite"/>
    </source>
</evidence>
<reference evidence="2" key="1">
    <citation type="submission" date="2023-03" db="EMBL/GenBank/DDBJ databases">
        <authorList>
            <person name="Julca I."/>
        </authorList>
    </citation>
    <scope>NUCLEOTIDE SEQUENCE</scope>
</reference>
<feature type="compositionally biased region" description="Basic and acidic residues" evidence="1">
    <location>
        <begin position="82"/>
        <end position="95"/>
    </location>
</feature>
<gene>
    <name evidence="2" type="ORF">OLC1_LOCUS20875</name>
</gene>
<protein>
    <submittedName>
        <fullName evidence="2">OLC1v1037453C1</fullName>
    </submittedName>
</protein>
<accession>A0AAV1E3W0</accession>
<organism evidence="2 3">
    <name type="scientific">Oldenlandia corymbosa var. corymbosa</name>
    <dbReference type="NCBI Taxonomy" id="529605"/>
    <lineage>
        <taxon>Eukaryota</taxon>
        <taxon>Viridiplantae</taxon>
        <taxon>Streptophyta</taxon>
        <taxon>Embryophyta</taxon>
        <taxon>Tracheophyta</taxon>
        <taxon>Spermatophyta</taxon>
        <taxon>Magnoliopsida</taxon>
        <taxon>eudicotyledons</taxon>
        <taxon>Gunneridae</taxon>
        <taxon>Pentapetalae</taxon>
        <taxon>asterids</taxon>
        <taxon>lamiids</taxon>
        <taxon>Gentianales</taxon>
        <taxon>Rubiaceae</taxon>
        <taxon>Rubioideae</taxon>
        <taxon>Spermacoceae</taxon>
        <taxon>Hedyotis-Oldenlandia complex</taxon>
        <taxon>Oldenlandia</taxon>
    </lineage>
</organism>
<dbReference type="AlphaFoldDB" id="A0AAV1E3W0"/>
<dbReference type="Proteomes" id="UP001161247">
    <property type="component" value="Chromosome 7"/>
</dbReference>
<proteinExistence type="predicted"/>
<feature type="region of interest" description="Disordered" evidence="1">
    <location>
        <begin position="46"/>
        <end position="100"/>
    </location>
</feature>
<evidence type="ECO:0000313" key="2">
    <source>
        <dbReference type="EMBL" id="CAI9113992.1"/>
    </source>
</evidence>
<dbReference type="PANTHER" id="PTHR33564:SF15">
    <property type="entry name" value="PROTEIN, PUTATIVE-RELATED"/>
    <property type="match status" value="1"/>
</dbReference>